<dbReference type="InterPro" id="IPR015897">
    <property type="entry name" value="CHK_kinase-like"/>
</dbReference>
<evidence type="ECO:0000313" key="2">
    <source>
        <dbReference type="EMBL" id="KAH0822431.1"/>
    </source>
</evidence>
<feature type="domain" description="CHK kinase-like" evidence="1">
    <location>
        <begin position="132"/>
        <end position="314"/>
    </location>
</feature>
<reference evidence="2" key="1">
    <citation type="journal article" date="2020" name="J Insects Food Feed">
        <title>The yellow mealworm (Tenebrio molitor) genome: a resource for the emerging insects as food and feed industry.</title>
        <authorList>
            <person name="Eriksson T."/>
            <person name="Andere A."/>
            <person name="Kelstrup H."/>
            <person name="Emery V."/>
            <person name="Picard C."/>
        </authorList>
    </citation>
    <scope>NUCLEOTIDE SEQUENCE</scope>
    <source>
        <strain evidence="2">Stoneville</strain>
        <tissue evidence="2">Whole head</tissue>
    </source>
</reference>
<dbReference type="InterPro" id="IPR011009">
    <property type="entry name" value="Kinase-like_dom_sf"/>
</dbReference>
<gene>
    <name evidence="2" type="ORF">GEV33_000360</name>
</gene>
<dbReference type="SMART" id="SM00587">
    <property type="entry name" value="CHK"/>
    <property type="match status" value="2"/>
</dbReference>
<dbReference type="EMBL" id="JABDTM020002320">
    <property type="protein sequence ID" value="KAH0822431.1"/>
    <property type="molecule type" value="Genomic_DNA"/>
</dbReference>
<sequence length="782" mass="90544">MSGEEIKNIEDLIQLGEGKKIVNYKINRLTAPGENYGSLMLSVDITVKTATGNEEIHAVAKMVPPSEFIQEVFNTPVTFRNEIAFYKDILPILQDFQRQHGVKEVIDFVPKYYGSRRNLKGDEGKVDQDAVLLLENLKVANYTTFDRTQGFDLDAAKLIITDLAQFHAVPLALKLEKPEIFEKEIMPYLKHWPSYELRIKQWLKQVSDLIDEIEELKPLKERILKAHEHTSPGIREPFATIAHNDCWVNNYMLRLENGKPVKNIMVDYQVYNYGSPATDIVFFLFSSVKDDVLKKHYDDLIKLYYQTFIAVLEELQCVTTPFTFEALKDEINHEAKLQFVHVTFMLYPIFIPKTEVEDISKLNPKSMEQHKINLGQVLFGVLNVTSSEQIKNIEDLIPLGDGKKIVDYKIKRLTTPGENRGSLMLKVDFTVKTSTGNEEIYAAAKAVLPNEFIQEHFNTPVTFRNEIAFYKKIIPLLQDFQRQHGVKDVIDFVPKYYGSRLNLKGDEGNMDQDAVLLLENLKVANYTTVDRTQGFDLDAAKLIITDLAQFHAVPLALKFEKPDVFEREIKPFLMLWTPKEQQRSILNKQVSRLIDDIEELKPLKEKILNAFDDSFEPRETRETFATITHNDCWVNNFLLKLENGKSVKSVMVDYQLCSYGSPARDIVFFLYSSVQDDVLRKHYDDLIKLYYQIFISTLEQLKCVTTPFTFEALEEEISNEARYSQFGHVAFMLYPIFIPQAEVRDITEVGAKMLFNHKIPDIHKRKFVSVVNEFIKRKWISM</sequence>
<dbReference type="PANTHER" id="PTHR11012">
    <property type="entry name" value="PROTEIN KINASE-LIKE DOMAIN-CONTAINING"/>
    <property type="match status" value="1"/>
</dbReference>
<dbReference type="Proteomes" id="UP000719412">
    <property type="component" value="Unassembled WGS sequence"/>
</dbReference>
<evidence type="ECO:0000313" key="3">
    <source>
        <dbReference type="Proteomes" id="UP000719412"/>
    </source>
</evidence>
<proteinExistence type="predicted"/>
<accession>A0A8J6HZD8</accession>
<feature type="domain" description="CHK kinase-like" evidence="1">
    <location>
        <begin position="516"/>
        <end position="700"/>
    </location>
</feature>
<dbReference type="SUPFAM" id="SSF56112">
    <property type="entry name" value="Protein kinase-like (PK-like)"/>
    <property type="match status" value="2"/>
</dbReference>
<protein>
    <recommendedName>
        <fullName evidence="1">CHK kinase-like domain-containing protein</fullName>
    </recommendedName>
</protein>
<dbReference type="AlphaFoldDB" id="A0A8J6HZD8"/>
<dbReference type="Gene3D" id="3.90.1200.10">
    <property type="match status" value="2"/>
</dbReference>
<dbReference type="InterPro" id="IPR004119">
    <property type="entry name" value="EcKL"/>
</dbReference>
<organism evidence="2 3">
    <name type="scientific">Tenebrio molitor</name>
    <name type="common">Yellow mealworm beetle</name>
    <dbReference type="NCBI Taxonomy" id="7067"/>
    <lineage>
        <taxon>Eukaryota</taxon>
        <taxon>Metazoa</taxon>
        <taxon>Ecdysozoa</taxon>
        <taxon>Arthropoda</taxon>
        <taxon>Hexapoda</taxon>
        <taxon>Insecta</taxon>
        <taxon>Pterygota</taxon>
        <taxon>Neoptera</taxon>
        <taxon>Endopterygota</taxon>
        <taxon>Coleoptera</taxon>
        <taxon>Polyphaga</taxon>
        <taxon>Cucujiformia</taxon>
        <taxon>Tenebrionidae</taxon>
        <taxon>Tenebrio</taxon>
    </lineage>
</organism>
<dbReference type="PANTHER" id="PTHR11012:SF55">
    <property type="entry name" value="BHLH DOMAIN-CONTAINING PROTEIN"/>
    <property type="match status" value="1"/>
</dbReference>
<dbReference type="Pfam" id="PF02958">
    <property type="entry name" value="EcKL"/>
    <property type="match status" value="2"/>
</dbReference>
<comment type="caution">
    <text evidence="2">The sequence shown here is derived from an EMBL/GenBank/DDBJ whole genome shotgun (WGS) entry which is preliminary data.</text>
</comment>
<reference evidence="2" key="2">
    <citation type="submission" date="2021-08" db="EMBL/GenBank/DDBJ databases">
        <authorList>
            <person name="Eriksson T."/>
        </authorList>
    </citation>
    <scope>NUCLEOTIDE SEQUENCE</scope>
    <source>
        <strain evidence="2">Stoneville</strain>
        <tissue evidence="2">Whole head</tissue>
    </source>
</reference>
<evidence type="ECO:0000259" key="1">
    <source>
        <dbReference type="SMART" id="SM00587"/>
    </source>
</evidence>
<keyword evidence="3" id="KW-1185">Reference proteome</keyword>
<name>A0A8J6HZD8_TENMO</name>